<sequence length="124" mass="14615">MGCIITKILTIHERATLFANKRLMVKDYFRVLFPINPGNQNTIISILTFPLDIFDSHGNGIFISQRLVSLSKLHYRFKLIKEKRIIKIHDLKFKKIKKKKPMLPILQTRLRFLHYSSSCSLIFI</sequence>
<reference evidence="1 2" key="1">
    <citation type="submission" date="2019-01" db="EMBL/GenBank/DDBJ databases">
        <title>Sequencing of cultivated peanut Arachis hypogaea provides insights into genome evolution and oil improvement.</title>
        <authorList>
            <person name="Chen X."/>
        </authorList>
    </citation>
    <scope>NUCLEOTIDE SEQUENCE [LARGE SCALE GENOMIC DNA]</scope>
    <source>
        <strain evidence="2">cv. Fuhuasheng</strain>
        <tissue evidence="1">Leaves</tissue>
    </source>
</reference>
<dbReference type="EMBL" id="SDMP01000015">
    <property type="protein sequence ID" value="RYR07171.1"/>
    <property type="molecule type" value="Genomic_DNA"/>
</dbReference>
<keyword evidence="2" id="KW-1185">Reference proteome</keyword>
<evidence type="ECO:0000313" key="2">
    <source>
        <dbReference type="Proteomes" id="UP000289738"/>
    </source>
</evidence>
<comment type="caution">
    <text evidence="1">The sequence shown here is derived from an EMBL/GenBank/DDBJ whole genome shotgun (WGS) entry which is preliminary data.</text>
</comment>
<organism evidence="1 2">
    <name type="scientific">Arachis hypogaea</name>
    <name type="common">Peanut</name>
    <dbReference type="NCBI Taxonomy" id="3818"/>
    <lineage>
        <taxon>Eukaryota</taxon>
        <taxon>Viridiplantae</taxon>
        <taxon>Streptophyta</taxon>
        <taxon>Embryophyta</taxon>
        <taxon>Tracheophyta</taxon>
        <taxon>Spermatophyta</taxon>
        <taxon>Magnoliopsida</taxon>
        <taxon>eudicotyledons</taxon>
        <taxon>Gunneridae</taxon>
        <taxon>Pentapetalae</taxon>
        <taxon>rosids</taxon>
        <taxon>fabids</taxon>
        <taxon>Fabales</taxon>
        <taxon>Fabaceae</taxon>
        <taxon>Papilionoideae</taxon>
        <taxon>50 kb inversion clade</taxon>
        <taxon>dalbergioids sensu lato</taxon>
        <taxon>Dalbergieae</taxon>
        <taxon>Pterocarpus clade</taxon>
        <taxon>Arachis</taxon>
    </lineage>
</organism>
<dbReference type="Proteomes" id="UP000289738">
    <property type="component" value="Chromosome B05"/>
</dbReference>
<proteinExistence type="predicted"/>
<accession>A0A444YZ15</accession>
<gene>
    <name evidence="1" type="ORF">Ahy_B05g074493</name>
</gene>
<dbReference type="AlphaFoldDB" id="A0A444YZ15"/>
<evidence type="ECO:0000313" key="1">
    <source>
        <dbReference type="EMBL" id="RYR07171.1"/>
    </source>
</evidence>
<name>A0A444YZ15_ARAHY</name>
<protein>
    <submittedName>
        <fullName evidence="1">Uncharacterized protein</fullName>
    </submittedName>
</protein>